<keyword evidence="1" id="KW-0732">Signal</keyword>
<keyword evidence="3" id="KW-1185">Reference proteome</keyword>
<dbReference type="EMBL" id="JAEPWM010000005">
    <property type="protein sequence ID" value="MBK6007021.1"/>
    <property type="molecule type" value="Genomic_DNA"/>
</dbReference>
<dbReference type="AlphaFoldDB" id="A0A934TU28"/>
<evidence type="ECO:0000313" key="3">
    <source>
        <dbReference type="Proteomes" id="UP000630528"/>
    </source>
</evidence>
<evidence type="ECO:0008006" key="4">
    <source>
        <dbReference type="Google" id="ProtNLM"/>
    </source>
</evidence>
<evidence type="ECO:0000256" key="1">
    <source>
        <dbReference type="SAM" id="SignalP"/>
    </source>
</evidence>
<dbReference type="RefSeq" id="WP_201171693.1">
    <property type="nucleotide sequence ID" value="NZ_JAEPWM010000005.1"/>
</dbReference>
<feature type="signal peptide" evidence="1">
    <location>
        <begin position="1"/>
        <end position="22"/>
    </location>
</feature>
<dbReference type="Proteomes" id="UP000630528">
    <property type="component" value="Unassembled WGS sequence"/>
</dbReference>
<dbReference type="Gene3D" id="3.40.50.720">
    <property type="entry name" value="NAD(P)-binding Rossmann-like Domain"/>
    <property type="match status" value="1"/>
</dbReference>
<organism evidence="2 3">
    <name type="scientific">Ramlibacter ginsenosidimutans</name>
    <dbReference type="NCBI Taxonomy" id="502333"/>
    <lineage>
        <taxon>Bacteria</taxon>
        <taxon>Pseudomonadati</taxon>
        <taxon>Pseudomonadota</taxon>
        <taxon>Betaproteobacteria</taxon>
        <taxon>Burkholderiales</taxon>
        <taxon>Comamonadaceae</taxon>
        <taxon>Ramlibacter</taxon>
    </lineage>
</organism>
<reference evidence="2" key="1">
    <citation type="journal article" date="2012" name="J. Microbiol. Biotechnol.">
        <title>Ramlibacter ginsenosidimutans sp. nov., with ginsenoside-converting activity.</title>
        <authorList>
            <person name="Wang L."/>
            <person name="An D.S."/>
            <person name="Kim S.G."/>
            <person name="Jin F.X."/>
            <person name="Kim S.C."/>
            <person name="Lee S.T."/>
            <person name="Im W.T."/>
        </authorList>
    </citation>
    <scope>NUCLEOTIDE SEQUENCE</scope>
    <source>
        <strain evidence="2">KACC 17527</strain>
    </source>
</reference>
<accession>A0A934TU28</accession>
<protein>
    <recommendedName>
        <fullName evidence="4">Ketopantoate reductase N-terminal domain-containing protein</fullName>
    </recommendedName>
</protein>
<reference evidence="2" key="2">
    <citation type="submission" date="2021-01" db="EMBL/GenBank/DDBJ databases">
        <authorList>
            <person name="Kang M."/>
        </authorList>
    </citation>
    <scope>NUCLEOTIDE SEQUENCE</scope>
    <source>
        <strain evidence="2">KACC 17527</strain>
    </source>
</reference>
<feature type="chain" id="PRO_5036837545" description="Ketopantoate reductase N-terminal domain-containing protein" evidence="1">
    <location>
        <begin position="23"/>
        <end position="358"/>
    </location>
</feature>
<evidence type="ECO:0000313" key="2">
    <source>
        <dbReference type="EMBL" id="MBK6007021.1"/>
    </source>
</evidence>
<gene>
    <name evidence="2" type="ORF">JJB11_13045</name>
</gene>
<sequence>MSSILILGASYGSLLATRLAMAGHQVCLVCTPGTADLINTEGTRVRFPVRGRDALVEVDSRKLPGSVRAAAPAAVQPANFDLAVLAMQESHYGEAGVRQLIERLARARTPSLAIMNMPPLPYLRRIDGLDVAALEPCFTDARVWEAFEPGLVSLASPDPQAFRPAGEAKNVLQVGLPTNFKCAPFASEPHTALLRRLEADIEAARYEDGGEALELPVKLKVHDSLFVPFAKWPMLMTGNYRCIGDDGDVNPIAHAVHDDIELSRATYGWVSDLCLSLGAQPQDLVPFEKYATAARSLQKPSSVARALASGATQIERVDLLVQSIARQQGFAHASVDAVVERVDAALRRNAQALEKQAA</sequence>
<proteinExistence type="predicted"/>
<name>A0A934TU28_9BURK</name>
<comment type="caution">
    <text evidence="2">The sequence shown here is derived from an EMBL/GenBank/DDBJ whole genome shotgun (WGS) entry which is preliminary data.</text>
</comment>